<dbReference type="InterPro" id="IPR038297">
    <property type="entry name" value="CcmH/CycL/NrfF/Ccl2_sf"/>
</dbReference>
<dbReference type="PANTHER" id="PTHR47870:SF1">
    <property type="entry name" value="CYTOCHROME C-TYPE BIOGENESIS PROTEIN CCMH"/>
    <property type="match status" value="1"/>
</dbReference>
<dbReference type="PANTHER" id="PTHR47870">
    <property type="entry name" value="CYTOCHROME C-TYPE BIOGENESIS PROTEIN CCMH"/>
    <property type="match status" value="1"/>
</dbReference>
<evidence type="ECO:0000256" key="6">
    <source>
        <dbReference type="ARBA" id="ARBA00023004"/>
    </source>
</evidence>
<dbReference type="RefSeq" id="WP_271091974.1">
    <property type="nucleotide sequence ID" value="NZ_JAPJZH010000019.1"/>
</dbReference>
<feature type="signal peptide" evidence="7">
    <location>
        <begin position="1"/>
        <end position="24"/>
    </location>
</feature>
<evidence type="ECO:0000256" key="3">
    <source>
        <dbReference type="ARBA" id="ARBA00022723"/>
    </source>
</evidence>
<comment type="caution">
    <text evidence="9">The sequence shown here is derived from an EMBL/GenBank/DDBJ whole genome shotgun (WGS) entry which is preliminary data.</text>
</comment>
<dbReference type="InterPro" id="IPR051263">
    <property type="entry name" value="C-type_cytochrome_biogenesis"/>
</dbReference>
<evidence type="ECO:0000256" key="7">
    <source>
        <dbReference type="RuleBase" id="RU364112"/>
    </source>
</evidence>
<accession>A0ABT4VTT7</accession>
<evidence type="ECO:0000259" key="8">
    <source>
        <dbReference type="Pfam" id="PF03918"/>
    </source>
</evidence>
<sequence>MKRATVLAVAVLTLLSAFVPPSGAVTPDEVLDDPALEARARDISAGLRCLVCQNQSIDDSDADLAKDLRVLVRQRLVEGDSDQEVVGYIVSRYGEFVLLKPRFSARTLILWATPAIILLGGLAYLMANARRRKTVAEAQPLSNQEQAELQKVLRSRDRDS</sequence>
<evidence type="ECO:0000256" key="5">
    <source>
        <dbReference type="ARBA" id="ARBA00022748"/>
    </source>
</evidence>
<comment type="similarity">
    <text evidence="1 7">Belongs to the CcmH/CycL/Ccl2/NrfF family.</text>
</comment>
<keyword evidence="4 7" id="KW-0732">Signal</keyword>
<evidence type="ECO:0000256" key="4">
    <source>
        <dbReference type="ARBA" id="ARBA00022729"/>
    </source>
</evidence>
<keyword evidence="6 7" id="KW-0408">Iron</keyword>
<dbReference type="EMBL" id="JAPJZH010000019">
    <property type="protein sequence ID" value="MDA4848125.1"/>
    <property type="molecule type" value="Genomic_DNA"/>
</dbReference>
<dbReference type="CDD" id="cd16378">
    <property type="entry name" value="CcmH_N"/>
    <property type="match status" value="1"/>
</dbReference>
<keyword evidence="7" id="KW-0812">Transmembrane</keyword>
<gene>
    <name evidence="9" type="ORF">OOZ53_22395</name>
</gene>
<proteinExistence type="inferred from homology"/>
<dbReference type="Pfam" id="PF03918">
    <property type="entry name" value="CcmH"/>
    <property type="match status" value="1"/>
</dbReference>
<keyword evidence="2 7" id="KW-0349">Heme</keyword>
<name>A0ABT4VTT7_9HYPH</name>
<dbReference type="InterPro" id="IPR005616">
    <property type="entry name" value="CcmH/CycL/Ccl2/NrfF_N"/>
</dbReference>
<feature type="chain" id="PRO_5044952434" description="Cytochrome c-type biogenesis protein" evidence="7">
    <location>
        <begin position="25"/>
        <end position="160"/>
    </location>
</feature>
<dbReference type="Proteomes" id="UP001148313">
    <property type="component" value="Unassembled WGS sequence"/>
</dbReference>
<keyword evidence="5" id="KW-0201">Cytochrome c-type biogenesis</keyword>
<feature type="transmembrane region" description="Helical" evidence="7">
    <location>
        <begin position="108"/>
        <end position="127"/>
    </location>
</feature>
<protein>
    <recommendedName>
        <fullName evidence="7">Cytochrome c-type biogenesis protein</fullName>
    </recommendedName>
</protein>
<evidence type="ECO:0000256" key="1">
    <source>
        <dbReference type="ARBA" id="ARBA00010342"/>
    </source>
</evidence>
<comment type="function">
    <text evidence="7">Possible subunit of a heme lyase.</text>
</comment>
<keyword evidence="7" id="KW-1133">Transmembrane helix</keyword>
<organism evidence="9 10">
    <name type="scientific">Hoeflea poritis</name>
    <dbReference type="NCBI Taxonomy" id="2993659"/>
    <lineage>
        <taxon>Bacteria</taxon>
        <taxon>Pseudomonadati</taxon>
        <taxon>Pseudomonadota</taxon>
        <taxon>Alphaproteobacteria</taxon>
        <taxon>Hyphomicrobiales</taxon>
        <taxon>Rhizobiaceae</taxon>
        <taxon>Hoeflea</taxon>
    </lineage>
</organism>
<keyword evidence="10" id="KW-1185">Reference proteome</keyword>
<evidence type="ECO:0000313" key="10">
    <source>
        <dbReference type="Proteomes" id="UP001148313"/>
    </source>
</evidence>
<evidence type="ECO:0000256" key="2">
    <source>
        <dbReference type="ARBA" id="ARBA00022617"/>
    </source>
</evidence>
<keyword evidence="7" id="KW-0472">Membrane</keyword>
<reference evidence="9" key="1">
    <citation type="submission" date="2022-11" db="EMBL/GenBank/DDBJ databases">
        <title>Hoeflea poritis sp. nov., isolated from scleractinian coral Porites lutea.</title>
        <authorList>
            <person name="Zhang G."/>
            <person name="Wei Q."/>
            <person name="Cai L."/>
        </authorList>
    </citation>
    <scope>NUCLEOTIDE SEQUENCE</scope>
    <source>
        <strain evidence="9">E7-10</strain>
    </source>
</reference>
<keyword evidence="3 7" id="KW-0479">Metal-binding</keyword>
<dbReference type="Gene3D" id="1.10.8.640">
    <property type="entry name" value="Cytochrome C biogenesis protein"/>
    <property type="match status" value="1"/>
</dbReference>
<evidence type="ECO:0000313" key="9">
    <source>
        <dbReference type="EMBL" id="MDA4848125.1"/>
    </source>
</evidence>
<feature type="domain" description="CcmH/CycL/Ccl2/NrfF N-terminal" evidence="8">
    <location>
        <begin position="14"/>
        <end position="153"/>
    </location>
</feature>